<organism evidence="1 2">
    <name type="scientific">Gluconobacter potus</name>
    <dbReference type="NCBI Taxonomy" id="2724927"/>
    <lineage>
        <taxon>Bacteria</taxon>
        <taxon>Pseudomonadati</taxon>
        <taxon>Pseudomonadota</taxon>
        <taxon>Alphaproteobacteria</taxon>
        <taxon>Acetobacterales</taxon>
        <taxon>Acetobacteraceae</taxon>
        <taxon>Gluconobacter</taxon>
    </lineage>
</organism>
<sequence length="175" mass="18929">MPDTHHPDHTPSPTRTIETFSDYVEMFYGAEETVFTDRQGGEVPGAFLVGLLRGPADPRSPIWHDCVGWATQRMKDAIQMTAEDTTAGLSAAGAPSEGIRPGVMRTMMQTMSEDLMMDGGPDLGALSVPAFASVASDDQLTAFSHHVLGNLPRVFRLQADEPDTPQENGRLRMAG</sequence>
<comment type="caution">
    <text evidence="1">The sequence shown here is derived from an EMBL/GenBank/DDBJ whole genome shotgun (WGS) entry which is preliminary data.</text>
</comment>
<reference evidence="1 2" key="1">
    <citation type="submission" date="2015-06" db="EMBL/GenBank/DDBJ databases">
        <title>Improved classification and identification of acetic acid bacteria using matrix-assisted laser desorption/ionization time-of-flight mass spectrometry; Gluconobacter nephelii and Gluconobacter uchimurae are later heterotypic synonyms of Gluconobacter japonicus and Gluconobacter oxydans, respectively.</title>
        <authorList>
            <person name="Li L."/>
            <person name="Cleenwerck I."/>
            <person name="De Vuyst L."/>
            <person name="Vandamme P."/>
        </authorList>
    </citation>
    <scope>NUCLEOTIDE SEQUENCE [LARGE SCALE GENOMIC DNA]</scope>
    <source>
        <strain evidence="1 2">LMG 1764</strain>
    </source>
</reference>
<protein>
    <submittedName>
        <fullName evidence="1">Uncharacterized protein</fullName>
    </submittedName>
</protein>
<evidence type="ECO:0000313" key="2">
    <source>
        <dbReference type="Proteomes" id="UP000075573"/>
    </source>
</evidence>
<dbReference type="EMBL" id="LHZB01000090">
    <property type="protein sequence ID" value="KXV02539.1"/>
    <property type="molecule type" value="Genomic_DNA"/>
</dbReference>
<accession>A0A149QZ02</accession>
<proteinExistence type="predicted"/>
<dbReference type="AlphaFoldDB" id="A0A149QZ02"/>
<dbReference type="PATRIC" id="fig|442.7.peg.2900"/>
<gene>
    <name evidence="1" type="ORF">AD929_02285</name>
</gene>
<name>A0A149QZ02_9PROT</name>
<dbReference type="RefSeq" id="WP_062493962.1">
    <property type="nucleotide sequence ID" value="NZ_LHZB01000090.1"/>
</dbReference>
<dbReference type="Proteomes" id="UP000075573">
    <property type="component" value="Unassembled WGS sequence"/>
</dbReference>
<evidence type="ECO:0000313" key="1">
    <source>
        <dbReference type="EMBL" id="KXV02539.1"/>
    </source>
</evidence>